<evidence type="ECO:0000256" key="1">
    <source>
        <dbReference type="ARBA" id="ARBA00004496"/>
    </source>
</evidence>
<feature type="domain" description="Peptidase M3A/M3B catalytic" evidence="16">
    <location>
        <begin position="249"/>
        <end position="694"/>
    </location>
</feature>
<comment type="catalytic activity">
    <reaction evidence="10">
        <text>Hydrolysis of unblocked, C-terminal dipeptides from oligopeptides, with broad specificity. Does not hydrolyze bonds in which P1' is Pro, or both P1 and P1' are Gly.</text>
        <dbReference type="EC" id="3.4.15.5"/>
    </reaction>
</comment>
<gene>
    <name evidence="17" type="ORF">CLV30_10984</name>
</gene>
<dbReference type="EMBL" id="PYGE01000009">
    <property type="protein sequence ID" value="PSL02777.1"/>
    <property type="molecule type" value="Genomic_DNA"/>
</dbReference>
<dbReference type="GO" id="GO:0008241">
    <property type="term" value="F:peptidyl-dipeptidase activity"/>
    <property type="evidence" value="ECO:0007669"/>
    <property type="project" value="UniProtKB-EC"/>
</dbReference>
<comment type="similarity">
    <text evidence="2 15">Belongs to the peptidase M3 family.</text>
</comment>
<dbReference type="PANTHER" id="PTHR43660">
    <property type="entry name" value="DIPEPTIDYL CARBOXYPEPTIDASE"/>
    <property type="match status" value="1"/>
</dbReference>
<evidence type="ECO:0000256" key="3">
    <source>
        <dbReference type="ARBA" id="ARBA00022490"/>
    </source>
</evidence>
<dbReference type="FunFam" id="1.10.1370.40:FF:000001">
    <property type="entry name" value="Dipeptidyl carboxypeptidase II"/>
    <property type="match status" value="1"/>
</dbReference>
<dbReference type="Gene3D" id="1.10.1370.40">
    <property type="match status" value="1"/>
</dbReference>
<evidence type="ECO:0000313" key="18">
    <source>
        <dbReference type="Proteomes" id="UP000243528"/>
    </source>
</evidence>
<dbReference type="InterPro" id="IPR001567">
    <property type="entry name" value="Pept_M3A_M3B_dom"/>
</dbReference>
<evidence type="ECO:0000256" key="10">
    <source>
        <dbReference type="ARBA" id="ARBA00052506"/>
    </source>
</evidence>
<dbReference type="SUPFAM" id="SSF55486">
    <property type="entry name" value="Metalloproteases ('zincins'), catalytic domain"/>
    <property type="match status" value="1"/>
</dbReference>
<name>A0A2P8E036_9ACTN</name>
<evidence type="ECO:0000256" key="5">
    <source>
        <dbReference type="ARBA" id="ARBA00022670"/>
    </source>
</evidence>
<dbReference type="GO" id="GO:0005829">
    <property type="term" value="C:cytosol"/>
    <property type="evidence" value="ECO:0007669"/>
    <property type="project" value="TreeGrafter"/>
</dbReference>
<dbReference type="Pfam" id="PF01432">
    <property type="entry name" value="Peptidase_M3"/>
    <property type="match status" value="1"/>
</dbReference>
<evidence type="ECO:0000256" key="2">
    <source>
        <dbReference type="ARBA" id="ARBA00006040"/>
    </source>
</evidence>
<dbReference type="GO" id="GO:0004222">
    <property type="term" value="F:metalloendopeptidase activity"/>
    <property type="evidence" value="ECO:0007669"/>
    <property type="project" value="InterPro"/>
</dbReference>
<keyword evidence="9 15" id="KW-0482">Metalloprotease</keyword>
<protein>
    <recommendedName>
        <fullName evidence="13">Dipeptidyl carboxypeptidase</fullName>
        <ecNumber evidence="12">3.4.15.5</ecNumber>
    </recommendedName>
    <alternativeName>
        <fullName evidence="14">Peptidyl-dipeptidase Dcp</fullName>
    </alternativeName>
</protein>
<comment type="function">
    <text evidence="11">Removes dipeptides from the C-termini of N-blocked tripeptides, tetrapeptides and larger peptides.</text>
</comment>
<evidence type="ECO:0000256" key="8">
    <source>
        <dbReference type="ARBA" id="ARBA00022833"/>
    </source>
</evidence>
<keyword evidence="8 15" id="KW-0862">Zinc</keyword>
<evidence type="ECO:0000256" key="14">
    <source>
        <dbReference type="ARBA" id="ARBA00075608"/>
    </source>
</evidence>
<keyword evidence="18" id="KW-1185">Reference proteome</keyword>
<keyword evidence="6 15" id="KW-0479">Metal-binding</keyword>
<evidence type="ECO:0000313" key="17">
    <source>
        <dbReference type="EMBL" id="PSL02777.1"/>
    </source>
</evidence>
<evidence type="ECO:0000256" key="12">
    <source>
        <dbReference type="ARBA" id="ARBA00066668"/>
    </source>
</evidence>
<keyword evidence="5 15" id="KW-0645">Protease</keyword>
<dbReference type="Gene3D" id="1.10.1370.10">
    <property type="entry name" value="Neurolysin, domain 3"/>
    <property type="match status" value="1"/>
</dbReference>
<dbReference type="InterPro" id="IPR034005">
    <property type="entry name" value="M3A_DCP"/>
</dbReference>
<comment type="caution">
    <text evidence="17">The sequence shown here is derived from an EMBL/GenBank/DDBJ whole genome shotgun (WGS) entry which is preliminary data.</text>
</comment>
<evidence type="ECO:0000259" key="16">
    <source>
        <dbReference type="Pfam" id="PF01432"/>
    </source>
</evidence>
<dbReference type="Proteomes" id="UP000243528">
    <property type="component" value="Unassembled WGS sequence"/>
</dbReference>
<evidence type="ECO:0000256" key="11">
    <source>
        <dbReference type="ARBA" id="ARBA00054529"/>
    </source>
</evidence>
<reference evidence="17 18" key="1">
    <citation type="submission" date="2018-03" db="EMBL/GenBank/DDBJ databases">
        <title>Genomic Encyclopedia of Archaeal and Bacterial Type Strains, Phase II (KMG-II): from individual species to whole genera.</title>
        <authorList>
            <person name="Goeker M."/>
        </authorList>
    </citation>
    <scope>NUCLEOTIDE SEQUENCE [LARGE SCALE GENOMIC DNA]</scope>
    <source>
        <strain evidence="17 18">DSM 45211</strain>
    </source>
</reference>
<dbReference type="EC" id="3.4.15.5" evidence="12"/>
<keyword evidence="4" id="KW-0121">Carboxypeptidase</keyword>
<accession>A0A2P8E036</accession>
<keyword evidence="3" id="KW-0963">Cytoplasm</keyword>
<evidence type="ECO:0000256" key="13">
    <source>
        <dbReference type="ARBA" id="ARBA00070755"/>
    </source>
</evidence>
<dbReference type="InterPro" id="IPR024077">
    <property type="entry name" value="Neurolysin/TOP_dom2"/>
</dbReference>
<dbReference type="Gene3D" id="3.40.390.10">
    <property type="entry name" value="Collagenase (Catalytic Domain)"/>
    <property type="match status" value="1"/>
</dbReference>
<dbReference type="InterPro" id="IPR024079">
    <property type="entry name" value="MetalloPept_cat_dom_sf"/>
</dbReference>
<dbReference type="GO" id="GO:0004180">
    <property type="term" value="F:carboxypeptidase activity"/>
    <property type="evidence" value="ECO:0007669"/>
    <property type="project" value="UniProtKB-KW"/>
</dbReference>
<dbReference type="GO" id="GO:0006508">
    <property type="term" value="P:proteolysis"/>
    <property type="evidence" value="ECO:0007669"/>
    <property type="project" value="UniProtKB-KW"/>
</dbReference>
<dbReference type="AlphaFoldDB" id="A0A2P8E036"/>
<organism evidence="17 18">
    <name type="scientific">Haloactinopolyspora alba</name>
    <dbReference type="NCBI Taxonomy" id="648780"/>
    <lineage>
        <taxon>Bacteria</taxon>
        <taxon>Bacillati</taxon>
        <taxon>Actinomycetota</taxon>
        <taxon>Actinomycetes</taxon>
        <taxon>Jiangellales</taxon>
        <taxon>Jiangellaceae</taxon>
        <taxon>Haloactinopolyspora</taxon>
    </lineage>
</organism>
<dbReference type="FunFam" id="3.40.390.10:FF:000009">
    <property type="entry name" value="Oligopeptidase A"/>
    <property type="match status" value="1"/>
</dbReference>
<evidence type="ECO:0000256" key="7">
    <source>
        <dbReference type="ARBA" id="ARBA00022801"/>
    </source>
</evidence>
<sequence>MGADGRRPRGLSAAPLGYRGPMADNPFFTVSDLPYQLPPFETIEDAHYRPAFERGMSEQRAEVEAIATNPDPPTFENTVVALERSGQTLQRVAAVFFNLASSDASPEIQAIQQEVSPALAAHSDAIHLDRRLFERVTALTNDDTSALDPESRRLLERLHLRFVRAGAALGDEQQARLREINEELSTLSTRFQNNLLADTNASAVVVDDPSQLDGLSDDAVAAAAQAASDRGLDGTYVLTLVLPSNQPALASLTDRDLRERLHRASVERGANGNEHDNGEIAARMVTLRAERAALLGYPDHATYVLEDSTAGSPGAVHDMLARLTPAAVANARAEAARLQEAVGDEIELRAWDWSFYSEQVQRATYDIDGAQLRPYFELERVLRDGVFYAASRLYGVTFTERTDLSGYHPEVRVFEVFDEDGTPLGLFLGDFFTRDSKRGGAWMNTFVDQSTLLGTKPVVVNNLNIPRPPDGEPALLTFDEVRTLFHEFGHSLHGLFSDVTYPTFSGTSVFRDFVEFPSQVNEMWAVHPEVLENYARHYRAGEPLPQEQVRRLLDSREWGQGFKTTEYLAASLLDLAWHETANGQHVDDVSGFEAAALQRAGVALDTIPPRYRTTYFAHIFDGDYSAGYYSYIWSEVLDADTVEWFEENGGLLRENGEHFRRTLLSRGGSVDPMVAFREFRGAQPRIEPLLKRRGLDGAD</sequence>
<evidence type="ECO:0000256" key="15">
    <source>
        <dbReference type="RuleBase" id="RU003435"/>
    </source>
</evidence>
<dbReference type="InterPro" id="IPR045090">
    <property type="entry name" value="Pept_M3A_M3B"/>
</dbReference>
<evidence type="ECO:0000256" key="9">
    <source>
        <dbReference type="ARBA" id="ARBA00023049"/>
    </source>
</evidence>
<evidence type="ECO:0000256" key="4">
    <source>
        <dbReference type="ARBA" id="ARBA00022645"/>
    </source>
</evidence>
<dbReference type="GO" id="GO:0046872">
    <property type="term" value="F:metal ion binding"/>
    <property type="evidence" value="ECO:0007669"/>
    <property type="project" value="UniProtKB-UniRule"/>
</dbReference>
<comment type="cofactor">
    <cofactor evidence="15">
        <name>Zn(2+)</name>
        <dbReference type="ChEBI" id="CHEBI:29105"/>
    </cofactor>
    <text evidence="15">Binds 1 zinc ion.</text>
</comment>
<dbReference type="PANTHER" id="PTHR43660:SF1">
    <property type="entry name" value="DIPEPTIDYL CARBOXYPEPTIDASE"/>
    <property type="match status" value="1"/>
</dbReference>
<dbReference type="CDD" id="cd06456">
    <property type="entry name" value="M3A_DCP"/>
    <property type="match status" value="1"/>
</dbReference>
<proteinExistence type="inferred from homology"/>
<evidence type="ECO:0000256" key="6">
    <source>
        <dbReference type="ARBA" id="ARBA00022723"/>
    </source>
</evidence>
<keyword evidence="7 15" id="KW-0378">Hydrolase</keyword>
<comment type="subcellular location">
    <subcellularLocation>
        <location evidence="1">Cytoplasm</location>
    </subcellularLocation>
</comment>